<reference evidence="1 2" key="1">
    <citation type="submission" date="2017-10" db="EMBL/GenBank/DDBJ databases">
        <title>Sphingobium yanoikuyae S72.</title>
        <authorList>
            <person name="Sanchez E."/>
            <person name="Bustos P."/>
            <person name="Mendoza P."/>
            <person name="Guo X."/>
            <person name="Mendoza A."/>
        </authorList>
    </citation>
    <scope>NUCLEOTIDE SEQUENCE [LARGE SCALE GENOMIC DNA]</scope>
    <source>
        <strain evidence="1 2">S72</strain>
    </source>
</reference>
<evidence type="ECO:0000313" key="1">
    <source>
        <dbReference type="EMBL" id="ATI83179.1"/>
    </source>
</evidence>
<dbReference type="GeneID" id="57776625"/>
<evidence type="ECO:0000313" key="2">
    <source>
        <dbReference type="Proteomes" id="UP000219422"/>
    </source>
</evidence>
<protein>
    <submittedName>
        <fullName evidence="1">Uncharacterized protein</fullName>
    </submittedName>
</protein>
<proteinExistence type="predicted"/>
<dbReference type="EMBL" id="CP023741">
    <property type="protein sequence ID" value="ATI83179.1"/>
    <property type="molecule type" value="Genomic_DNA"/>
</dbReference>
<dbReference type="RefSeq" id="WP_097385559.1">
    <property type="nucleotide sequence ID" value="NZ_CP023741.1"/>
</dbReference>
<dbReference type="AlphaFoldDB" id="A0A291N725"/>
<sequence>MQTNAVYDHSAFLAALDSAQRRAASSYFNQHILQDEDGGFVSIDEGDYEALPQPLIERIVHTIRGSLIDEM</sequence>
<dbReference type="KEGG" id="sya:A6768_07200"/>
<gene>
    <name evidence="1" type="ORF">A6768_07200</name>
</gene>
<dbReference type="Proteomes" id="UP000219422">
    <property type="component" value="Chromosome"/>
</dbReference>
<accession>A0A291N725</accession>
<name>A0A291N725_SPHYA</name>
<organism evidence="1 2">
    <name type="scientific">Sphingobium yanoikuyae</name>
    <name type="common">Sphingomonas yanoikuyae</name>
    <dbReference type="NCBI Taxonomy" id="13690"/>
    <lineage>
        <taxon>Bacteria</taxon>
        <taxon>Pseudomonadati</taxon>
        <taxon>Pseudomonadota</taxon>
        <taxon>Alphaproteobacteria</taxon>
        <taxon>Sphingomonadales</taxon>
        <taxon>Sphingomonadaceae</taxon>
        <taxon>Sphingobium</taxon>
    </lineage>
</organism>